<keyword evidence="4" id="KW-0808">Transferase</keyword>
<dbReference type="PANTHER" id="PTHR13200:SF0">
    <property type="entry name" value="EEF1A LYSINE METHYLTRANSFERASE 1"/>
    <property type="match status" value="1"/>
</dbReference>
<dbReference type="SUPFAM" id="SSF53335">
    <property type="entry name" value="S-adenosyl-L-methionine-dependent methyltransferases"/>
    <property type="match status" value="1"/>
</dbReference>
<dbReference type="GO" id="GO:0003676">
    <property type="term" value="F:nucleic acid binding"/>
    <property type="evidence" value="ECO:0007669"/>
    <property type="project" value="InterPro"/>
</dbReference>
<evidence type="ECO:0000256" key="2">
    <source>
        <dbReference type="ARBA" id="ARBA00022490"/>
    </source>
</evidence>
<dbReference type="InterPro" id="IPR019369">
    <property type="entry name" value="Efm5/EEF1AKMT1"/>
</dbReference>
<comment type="subcellular location">
    <subcellularLocation>
        <location evidence="1">Cytoplasm</location>
    </subcellularLocation>
</comment>
<dbReference type="GO" id="GO:0032259">
    <property type="term" value="P:methylation"/>
    <property type="evidence" value="ECO:0007669"/>
    <property type="project" value="UniProtKB-KW"/>
</dbReference>
<evidence type="ECO:0000256" key="5">
    <source>
        <dbReference type="SAM" id="MobiDB-lite"/>
    </source>
</evidence>
<dbReference type="GO" id="GO:0016279">
    <property type="term" value="F:protein-lysine N-methyltransferase activity"/>
    <property type="evidence" value="ECO:0007669"/>
    <property type="project" value="InterPro"/>
</dbReference>
<reference evidence="6" key="1">
    <citation type="submission" date="2022-07" db="EMBL/GenBank/DDBJ databases">
        <title>Genome Sequence of Leucocoprinus birnbaumii.</title>
        <authorList>
            <person name="Buettner E."/>
        </authorList>
    </citation>
    <scope>NUCLEOTIDE SEQUENCE</scope>
    <source>
        <strain evidence="6">VT141</strain>
    </source>
</reference>
<keyword evidence="3" id="KW-0489">Methyltransferase</keyword>
<dbReference type="InterPro" id="IPR002052">
    <property type="entry name" value="DNA_methylase_N6_adenine_CS"/>
</dbReference>
<protein>
    <recommendedName>
        <fullName evidence="8">Protein-lysine N-methyltransferase EFM5</fullName>
    </recommendedName>
</protein>
<evidence type="ECO:0000256" key="1">
    <source>
        <dbReference type="ARBA" id="ARBA00004496"/>
    </source>
</evidence>
<dbReference type="AlphaFoldDB" id="A0AAD5YU69"/>
<dbReference type="InterPro" id="IPR041370">
    <property type="entry name" value="Mlase_EEF1AKMT1/ZCCHC4"/>
</dbReference>
<evidence type="ECO:0000313" key="6">
    <source>
        <dbReference type="EMBL" id="KAJ3572312.1"/>
    </source>
</evidence>
<dbReference type="InterPro" id="IPR029063">
    <property type="entry name" value="SAM-dependent_MTases_sf"/>
</dbReference>
<evidence type="ECO:0000256" key="3">
    <source>
        <dbReference type="ARBA" id="ARBA00022603"/>
    </source>
</evidence>
<keyword evidence="7" id="KW-1185">Reference proteome</keyword>
<feature type="region of interest" description="Disordered" evidence="5">
    <location>
        <begin position="1"/>
        <end position="24"/>
    </location>
</feature>
<gene>
    <name evidence="6" type="ORF">NP233_g3155</name>
</gene>
<evidence type="ECO:0000256" key="4">
    <source>
        <dbReference type="ARBA" id="ARBA00022679"/>
    </source>
</evidence>
<comment type="caution">
    <text evidence="6">The sequence shown here is derived from an EMBL/GenBank/DDBJ whole genome shotgun (WGS) entry which is preliminary data.</text>
</comment>
<dbReference type="EMBL" id="JANIEX010000147">
    <property type="protein sequence ID" value="KAJ3572312.1"/>
    <property type="molecule type" value="Genomic_DNA"/>
</dbReference>
<organism evidence="6 7">
    <name type="scientific">Leucocoprinus birnbaumii</name>
    <dbReference type="NCBI Taxonomy" id="56174"/>
    <lineage>
        <taxon>Eukaryota</taxon>
        <taxon>Fungi</taxon>
        <taxon>Dikarya</taxon>
        <taxon>Basidiomycota</taxon>
        <taxon>Agaricomycotina</taxon>
        <taxon>Agaricomycetes</taxon>
        <taxon>Agaricomycetidae</taxon>
        <taxon>Agaricales</taxon>
        <taxon>Agaricineae</taxon>
        <taxon>Agaricaceae</taxon>
        <taxon>Leucocoprinus</taxon>
    </lineage>
</organism>
<dbReference type="GO" id="GO:0005737">
    <property type="term" value="C:cytoplasm"/>
    <property type="evidence" value="ECO:0007669"/>
    <property type="project" value="UniProtKB-SubCell"/>
</dbReference>
<dbReference type="PANTHER" id="PTHR13200">
    <property type="entry name" value="EEF1A LYSINE METHYLTRANSFERASE 1"/>
    <property type="match status" value="1"/>
</dbReference>
<accession>A0AAD5YU69</accession>
<dbReference type="Pfam" id="PF10237">
    <property type="entry name" value="N6-adenineMlase"/>
    <property type="match status" value="1"/>
</dbReference>
<dbReference type="Proteomes" id="UP001213000">
    <property type="component" value="Unassembled WGS sequence"/>
</dbReference>
<name>A0AAD5YU69_9AGAR</name>
<proteinExistence type="predicted"/>
<evidence type="ECO:0008006" key="8">
    <source>
        <dbReference type="Google" id="ProtNLM"/>
    </source>
</evidence>
<dbReference type="PROSITE" id="PS00092">
    <property type="entry name" value="N6_MTASE"/>
    <property type="match status" value="1"/>
</dbReference>
<sequence length="266" mass="29679">MSESIDIPTRSDSPSSDISGSPPALNAATLALLDQFLSNKAEEEQRFQQLMADQEARQIAGLQSDDDDATSNEKPMMSVDEYRAAFGEDWQLSQFWYSTSFANRFADLIDQLEPSPEASIGFICAPTAFVAVHHLHPRSKTRLLEVDQRFAVLAPRQYIPYDLNEPDNFPAELKGYFDLVIVDPPFLNEVTNEKVCQTLRQVLKPTAKLILLTSTSVIDVIEKLYKAPPLGPMKQTALTVEHGQLANDFACWGSWEGAESFGAQYE</sequence>
<keyword evidence="2" id="KW-0963">Cytoplasm</keyword>
<evidence type="ECO:0000313" key="7">
    <source>
        <dbReference type="Proteomes" id="UP001213000"/>
    </source>
</evidence>